<dbReference type="WBParaSite" id="BTMF_0000576501-mRNA-1">
    <property type="protein sequence ID" value="BTMF_0000576501-mRNA-1"/>
    <property type="gene ID" value="BTMF_0000576501"/>
</dbReference>
<reference evidence="1 2" key="2">
    <citation type="submission" date="2018-11" db="EMBL/GenBank/DDBJ databases">
        <authorList>
            <consortium name="Pathogen Informatics"/>
        </authorList>
    </citation>
    <scope>NUCLEOTIDE SEQUENCE [LARGE SCALE GENOMIC DNA]</scope>
</reference>
<sequence>MTVVIVAHNNRTHINSEWTVMKTCSGTHSSNFM</sequence>
<protein>
    <submittedName>
        <fullName evidence="1 3">Uncharacterized protein</fullName>
    </submittedName>
</protein>
<proteinExistence type="predicted"/>
<evidence type="ECO:0000313" key="2">
    <source>
        <dbReference type="Proteomes" id="UP000280834"/>
    </source>
</evidence>
<evidence type="ECO:0000313" key="1">
    <source>
        <dbReference type="EMBL" id="VDO17593.1"/>
    </source>
</evidence>
<reference evidence="3" key="1">
    <citation type="submission" date="2017-02" db="UniProtKB">
        <authorList>
            <consortium name="WormBaseParasite"/>
        </authorList>
    </citation>
    <scope>IDENTIFICATION</scope>
</reference>
<dbReference type="EMBL" id="UZAG01005214">
    <property type="protein sequence ID" value="VDO17593.1"/>
    <property type="molecule type" value="Genomic_DNA"/>
</dbReference>
<gene>
    <name evidence="1" type="ORF">BTMF_LOCUS5032</name>
</gene>
<keyword evidence="2" id="KW-1185">Reference proteome</keyword>
<evidence type="ECO:0000313" key="3">
    <source>
        <dbReference type="WBParaSite" id="BTMF_0000576501-mRNA-1"/>
    </source>
</evidence>
<dbReference type="Proteomes" id="UP000280834">
    <property type="component" value="Unassembled WGS sequence"/>
</dbReference>
<dbReference type="AlphaFoldDB" id="A0A0R3QHA0"/>
<accession>A0A0R3QHA0</accession>
<name>A0A0R3QHA0_9BILA</name>
<organism evidence="3">
    <name type="scientific">Brugia timori</name>
    <dbReference type="NCBI Taxonomy" id="42155"/>
    <lineage>
        <taxon>Eukaryota</taxon>
        <taxon>Metazoa</taxon>
        <taxon>Ecdysozoa</taxon>
        <taxon>Nematoda</taxon>
        <taxon>Chromadorea</taxon>
        <taxon>Rhabditida</taxon>
        <taxon>Spirurina</taxon>
        <taxon>Spiruromorpha</taxon>
        <taxon>Filarioidea</taxon>
        <taxon>Onchocercidae</taxon>
        <taxon>Brugia</taxon>
    </lineage>
</organism>